<dbReference type="EMBL" id="CP013099">
    <property type="protein sequence ID" value="ALP53793.1"/>
    <property type="molecule type" value="Genomic_DNA"/>
</dbReference>
<accession>A0A0S2TF64</accession>
<keyword evidence="2" id="KW-1185">Reference proteome</keyword>
<dbReference type="AlphaFoldDB" id="A0A0S2TF64"/>
<sequence>MSKPASLAIGEAATSAAGALADPAAAAARYLQQLNTLILARHVTLLMIEAQKHRGASLAVLAGNREFMPRVVQSQQVIRRYLAVIDHLNRHSGKLIADAHMRTLKRDWLALIEHWQTDPAMTNFEFHNHFIDSMIKHIWQLVGDARLARARVESGGAAMPGMSKLVLNITLKLMPELLENIARLRGLATHVCSLGHSDTEFDSRFVSLIHALNMNKEKMRIVCRALQHDTLRAVPSLPEILLHDHKLDQLQQTVTRNISGAASIQLNSKELFDFASDIIDSYSQVIHDGISFFRRRIERELGGV</sequence>
<organism evidence="1 2">
    <name type="scientific">Candidatus Tenderia electrophaga</name>
    <dbReference type="NCBI Taxonomy" id="1748243"/>
    <lineage>
        <taxon>Bacteria</taxon>
        <taxon>Pseudomonadati</taxon>
        <taxon>Pseudomonadota</taxon>
        <taxon>Gammaproteobacteria</taxon>
        <taxon>Candidatus Tenderiales</taxon>
        <taxon>Candidatus Tenderiaceae</taxon>
        <taxon>Candidatus Tenderia</taxon>
    </lineage>
</organism>
<evidence type="ECO:0000313" key="1">
    <source>
        <dbReference type="EMBL" id="ALP53793.1"/>
    </source>
</evidence>
<name>A0A0S2TF64_9GAMM</name>
<dbReference type="KEGG" id="tee:Tel_11985"/>
<gene>
    <name evidence="1" type="ORF">Tel_11985</name>
</gene>
<evidence type="ECO:0000313" key="2">
    <source>
        <dbReference type="Proteomes" id="UP000055136"/>
    </source>
</evidence>
<dbReference type="Proteomes" id="UP000055136">
    <property type="component" value="Chromosome"/>
</dbReference>
<reference evidence="1" key="1">
    <citation type="submission" date="2015-10" db="EMBL/GenBank/DDBJ databases">
        <title>Description of Candidatus Tenderia electrophaga gen. nov, sp. nov., an Uncultivated Electroautotroph from a Biocathode Enrichment.</title>
        <authorList>
            <person name="Eddie B.J."/>
            <person name="Malanoski A.P."/>
            <person name="Wang Z."/>
            <person name="Hall R.J."/>
            <person name="Oh S.D."/>
            <person name="Heiner C."/>
            <person name="Lin B."/>
            <person name="Strycharz-Glaven S.M."/>
        </authorList>
    </citation>
    <scope>NUCLEOTIDE SEQUENCE [LARGE SCALE GENOMIC DNA]</scope>
    <source>
        <strain evidence="1">NRL1</strain>
    </source>
</reference>
<proteinExistence type="predicted"/>
<protein>
    <submittedName>
        <fullName evidence="1">Uncharacterized protein</fullName>
    </submittedName>
</protein>
<dbReference type="STRING" id="1748243.Tel_11985"/>